<protein>
    <submittedName>
        <fullName evidence="1">Uncharacterized protein</fullName>
    </submittedName>
</protein>
<sequence length="289" mass="32332">MSTPRNGALPAADVARVLDTARIPHVVFGWWAIGCHGNEYSTKEIDFVVDSDKISAAANALVATGHFHRCADRNCLELKTDRCKSDDNVPGKLYPADVLGQQMALNNRHAIAQDHLHIGPEYEYFEVISLYAKSHLLWSFPDLTLRPADTRTYMFTNDARLPPRTKGGSTGPWDTLYPVKIPTHVALVEALCLLYLRDLGDFDGIHHAWSAMLGEALGEQFVDAQLNLNEKTKALRRNINPRWLPGLDPFFFPNPPTPFFTGLNRLRATLVQNNELPNIPPHDPSDCPM</sequence>
<dbReference type="EMBL" id="JBFTWV010000153">
    <property type="protein sequence ID" value="KAL2785182.1"/>
    <property type="molecule type" value="Genomic_DNA"/>
</dbReference>
<organism evidence="1 2">
    <name type="scientific">Aspergillus keveii</name>
    <dbReference type="NCBI Taxonomy" id="714993"/>
    <lineage>
        <taxon>Eukaryota</taxon>
        <taxon>Fungi</taxon>
        <taxon>Dikarya</taxon>
        <taxon>Ascomycota</taxon>
        <taxon>Pezizomycotina</taxon>
        <taxon>Eurotiomycetes</taxon>
        <taxon>Eurotiomycetidae</taxon>
        <taxon>Eurotiales</taxon>
        <taxon>Aspergillaceae</taxon>
        <taxon>Aspergillus</taxon>
        <taxon>Aspergillus subgen. Nidulantes</taxon>
    </lineage>
</organism>
<dbReference type="Proteomes" id="UP001610563">
    <property type="component" value="Unassembled WGS sequence"/>
</dbReference>
<comment type="caution">
    <text evidence="1">The sequence shown here is derived from an EMBL/GenBank/DDBJ whole genome shotgun (WGS) entry which is preliminary data.</text>
</comment>
<keyword evidence="2" id="KW-1185">Reference proteome</keyword>
<evidence type="ECO:0000313" key="1">
    <source>
        <dbReference type="EMBL" id="KAL2785182.1"/>
    </source>
</evidence>
<dbReference type="PROSITE" id="PS51257">
    <property type="entry name" value="PROKAR_LIPOPROTEIN"/>
    <property type="match status" value="1"/>
</dbReference>
<gene>
    <name evidence="1" type="ORF">BJX66DRAFT_67685</name>
</gene>
<accession>A0ABR4FPH5</accession>
<proteinExistence type="predicted"/>
<reference evidence="1 2" key="1">
    <citation type="submission" date="2024-07" db="EMBL/GenBank/DDBJ databases">
        <title>Section-level genome sequencing and comparative genomics of Aspergillus sections Usti and Cavernicolus.</title>
        <authorList>
            <consortium name="Lawrence Berkeley National Laboratory"/>
            <person name="Nybo J.L."/>
            <person name="Vesth T.C."/>
            <person name="Theobald S."/>
            <person name="Frisvad J.C."/>
            <person name="Larsen T.O."/>
            <person name="Kjaerboelling I."/>
            <person name="Rothschild-Mancinelli K."/>
            <person name="Lyhne E.K."/>
            <person name="Kogle M.E."/>
            <person name="Barry K."/>
            <person name="Clum A."/>
            <person name="Na H."/>
            <person name="Ledsgaard L."/>
            <person name="Lin J."/>
            <person name="Lipzen A."/>
            <person name="Kuo A."/>
            <person name="Riley R."/>
            <person name="Mondo S."/>
            <person name="Labutti K."/>
            <person name="Haridas S."/>
            <person name="Pangalinan J."/>
            <person name="Salamov A.A."/>
            <person name="Simmons B.A."/>
            <person name="Magnuson J.K."/>
            <person name="Chen J."/>
            <person name="Drula E."/>
            <person name="Henrissat B."/>
            <person name="Wiebenga A."/>
            <person name="Lubbers R.J."/>
            <person name="Gomes A.C."/>
            <person name="Makela M.R."/>
            <person name="Stajich J."/>
            <person name="Grigoriev I.V."/>
            <person name="Mortensen U.H."/>
            <person name="De Vries R.P."/>
            <person name="Baker S.E."/>
            <person name="Andersen M.R."/>
        </authorList>
    </citation>
    <scope>NUCLEOTIDE SEQUENCE [LARGE SCALE GENOMIC DNA]</scope>
    <source>
        <strain evidence="1 2">CBS 209.92</strain>
    </source>
</reference>
<name>A0ABR4FPH5_9EURO</name>
<evidence type="ECO:0000313" key="2">
    <source>
        <dbReference type="Proteomes" id="UP001610563"/>
    </source>
</evidence>